<proteinExistence type="predicted"/>
<reference evidence="2 3" key="1">
    <citation type="journal article" date="2013" name="Stand. Genomic Sci.">
        <title>Genome sequence of the reddish-pigmented Rubellimicrobium thermophilum type strain (DSM 16684(T)), a member of the Roseobacter clade.</title>
        <authorList>
            <person name="Fiebig A."/>
            <person name="Riedel T."/>
            <person name="Gronow S."/>
            <person name="Petersen J."/>
            <person name="Klenk H.P."/>
            <person name="Goker M."/>
        </authorList>
    </citation>
    <scope>NUCLEOTIDE SEQUENCE [LARGE SCALE GENOMIC DNA]</scope>
    <source>
        <strain evidence="2 3">DSM 16684</strain>
    </source>
</reference>
<protein>
    <recommendedName>
        <fullName evidence="1">CHAD domain-containing protein</fullName>
    </recommendedName>
</protein>
<dbReference type="AlphaFoldDB" id="S9SIY7"/>
<dbReference type="STRING" id="1123069.ruthe_01149"/>
<dbReference type="PATRIC" id="fig|1123069.3.peg.1121"/>
<dbReference type="PROSITE" id="PS51708">
    <property type="entry name" value="CHAD"/>
    <property type="match status" value="1"/>
</dbReference>
<accession>S9SIY7</accession>
<keyword evidence="3" id="KW-1185">Reference proteome</keyword>
<dbReference type="Gene3D" id="1.40.20.10">
    <property type="entry name" value="CHAD domain"/>
    <property type="match status" value="1"/>
</dbReference>
<dbReference type="PANTHER" id="PTHR39339:SF1">
    <property type="entry name" value="CHAD DOMAIN-CONTAINING PROTEIN"/>
    <property type="match status" value="1"/>
</dbReference>
<dbReference type="Pfam" id="PF05235">
    <property type="entry name" value="CHAD"/>
    <property type="match status" value="1"/>
</dbReference>
<comment type="caution">
    <text evidence="2">The sequence shown here is derived from an EMBL/GenBank/DDBJ whole genome shotgun (WGS) entry which is preliminary data.</text>
</comment>
<feature type="domain" description="CHAD" evidence="1">
    <location>
        <begin position="9"/>
        <end position="280"/>
    </location>
</feature>
<dbReference type="RefSeq" id="WP_021097242.1">
    <property type="nucleotide sequence ID" value="NZ_KE557320.1"/>
</dbReference>
<dbReference type="PANTHER" id="PTHR39339">
    <property type="entry name" value="SLR1444 PROTEIN"/>
    <property type="match status" value="1"/>
</dbReference>
<dbReference type="InterPro" id="IPR038186">
    <property type="entry name" value="CHAD_dom_sf"/>
</dbReference>
<organism evidence="2 3">
    <name type="scientific">Rubellimicrobium thermophilum DSM 16684</name>
    <dbReference type="NCBI Taxonomy" id="1123069"/>
    <lineage>
        <taxon>Bacteria</taxon>
        <taxon>Pseudomonadati</taxon>
        <taxon>Pseudomonadota</taxon>
        <taxon>Alphaproteobacteria</taxon>
        <taxon>Rhodobacterales</taxon>
        <taxon>Roseobacteraceae</taxon>
        <taxon>Rubellimicrobium</taxon>
    </lineage>
</organism>
<evidence type="ECO:0000313" key="3">
    <source>
        <dbReference type="Proteomes" id="UP000015346"/>
    </source>
</evidence>
<evidence type="ECO:0000313" key="2">
    <source>
        <dbReference type="EMBL" id="EPX86334.1"/>
    </source>
</evidence>
<dbReference type="EMBL" id="AOLV01000010">
    <property type="protein sequence ID" value="EPX86334.1"/>
    <property type="molecule type" value="Genomic_DNA"/>
</dbReference>
<dbReference type="OrthoDB" id="9810907at2"/>
<dbReference type="SMART" id="SM00880">
    <property type="entry name" value="CHAD"/>
    <property type="match status" value="1"/>
</dbReference>
<dbReference type="InterPro" id="IPR007899">
    <property type="entry name" value="CHAD_dom"/>
</dbReference>
<dbReference type="Proteomes" id="UP000015346">
    <property type="component" value="Unassembled WGS sequence"/>
</dbReference>
<evidence type="ECO:0000259" key="1">
    <source>
        <dbReference type="PROSITE" id="PS51708"/>
    </source>
</evidence>
<dbReference type="HOGENOM" id="CLU_074535_0_0_5"/>
<gene>
    <name evidence="2" type="ORF">ruthe_01149</name>
</gene>
<name>S9SIY7_9RHOB</name>
<sequence>MPYAILSSDASVNDAFHRILREQIEEAVAAARGEGELAPRVHAMRKAVKKMRGLMRLVRPVLPEAASGNALLREAGRRLSELRDSAVMLAAVERIAEGMDPARRAALEAPFRAHAANHAESAAAILPAFAEALESILHEAGGWRLRKDGWAALEPGLAATWTATRRAMRAARAEPGVEAIHDWRKRVKDHWYQARLLMPIWPEMMKPHVAAADALGEWLGEANDLAVLTERLGQTDLAPDLVEEAGQRAEERRREILATAFPLGRRLFAADPDHLLARWRVWWKLREA</sequence>